<dbReference type="NCBIfam" id="TIGR04122">
    <property type="entry name" value="Xnuc_lig_assoc"/>
    <property type="match status" value="1"/>
</dbReference>
<dbReference type="AlphaFoldDB" id="A0A1H4DFD9"/>
<dbReference type="PANTHER" id="PTHR11203:SF49">
    <property type="entry name" value="BLL1145 PROTEIN"/>
    <property type="match status" value="1"/>
</dbReference>
<dbReference type="InterPro" id="IPR036866">
    <property type="entry name" value="RibonucZ/Hydroxyglut_hydro"/>
</dbReference>
<dbReference type="RefSeq" id="WP_089762850.1">
    <property type="nucleotide sequence ID" value="NZ_BKAT01000048.1"/>
</dbReference>
<dbReference type="Proteomes" id="UP000199656">
    <property type="component" value="Unassembled WGS sequence"/>
</dbReference>
<dbReference type="OrthoDB" id="9803916at2"/>
<proteinExistence type="predicted"/>
<dbReference type="GO" id="GO:0004521">
    <property type="term" value="F:RNA endonuclease activity"/>
    <property type="evidence" value="ECO:0007669"/>
    <property type="project" value="TreeGrafter"/>
</dbReference>
<sequence>MKLLEFTDKGIYCEAGDFYIDPWKPVKRAIITHAHSDHAKWGNESYLCEHATVPLLKLRLGNDIKVQGVAFNEPIFINGVEVSLHPAGHMIGAAQIKVTYRGEIWVVSGDYKLENDGLSIPFEPVQCHTFITESTFGLPIYQWEPQEQIFSKIFQWISNNKQDEKASVLLAYSLGKAQRLLYQLQDKVDRFLVHGAIAIPHATLLEEGYPLPPVERITPDTPKADFKNAVVIAPPSAEDHVWLRKMQPYSLGVCSGWMQVRGNMRRRNADAGFALSDHADWQGLLQAVKATKAEQVYVTHGFSNAFARYLTESGIQAFAVNTEYGDEEMIANPES</sequence>
<dbReference type="InterPro" id="IPR026360">
    <property type="entry name" value="Xnuc_lig_assoc"/>
</dbReference>
<keyword evidence="2" id="KW-1185">Reference proteome</keyword>
<dbReference type="InterPro" id="IPR050698">
    <property type="entry name" value="MBL"/>
</dbReference>
<evidence type="ECO:0000313" key="2">
    <source>
        <dbReference type="Proteomes" id="UP000199656"/>
    </source>
</evidence>
<dbReference type="STRING" id="408074.SAMN05660909_03108"/>
<organism evidence="1 2">
    <name type="scientific">Chitinophaga terrae</name>
    <name type="common">ex Kim and Jung 2007</name>
    <dbReference type="NCBI Taxonomy" id="408074"/>
    <lineage>
        <taxon>Bacteria</taxon>
        <taxon>Pseudomonadati</taxon>
        <taxon>Bacteroidota</taxon>
        <taxon>Chitinophagia</taxon>
        <taxon>Chitinophagales</taxon>
        <taxon>Chitinophagaceae</taxon>
        <taxon>Chitinophaga</taxon>
    </lineage>
</organism>
<dbReference type="EMBL" id="FNRL01000013">
    <property type="protein sequence ID" value="SEA71461.1"/>
    <property type="molecule type" value="Genomic_DNA"/>
</dbReference>
<dbReference type="PANTHER" id="PTHR11203">
    <property type="entry name" value="CLEAVAGE AND POLYADENYLATION SPECIFICITY FACTOR FAMILY MEMBER"/>
    <property type="match status" value="1"/>
</dbReference>
<dbReference type="SUPFAM" id="SSF56281">
    <property type="entry name" value="Metallo-hydrolase/oxidoreductase"/>
    <property type="match status" value="1"/>
</dbReference>
<dbReference type="Gene3D" id="3.60.15.10">
    <property type="entry name" value="Ribonuclease Z/Hydroxyacylglutathione hydrolase-like"/>
    <property type="match status" value="1"/>
</dbReference>
<protein>
    <submittedName>
        <fullName evidence="1">Putative mRNA 3-end processing factor</fullName>
    </submittedName>
</protein>
<accession>A0A1H4DFD9</accession>
<reference evidence="2" key="1">
    <citation type="submission" date="2016-10" db="EMBL/GenBank/DDBJ databases">
        <authorList>
            <person name="Varghese N."/>
            <person name="Submissions S."/>
        </authorList>
    </citation>
    <scope>NUCLEOTIDE SEQUENCE [LARGE SCALE GENOMIC DNA]</scope>
    <source>
        <strain evidence="2">DSM 23920</strain>
    </source>
</reference>
<name>A0A1H4DFD9_9BACT</name>
<gene>
    <name evidence="1" type="ORF">SAMN05660909_03108</name>
</gene>
<evidence type="ECO:0000313" key="1">
    <source>
        <dbReference type="EMBL" id="SEA71461.1"/>
    </source>
</evidence>